<protein>
    <submittedName>
        <fullName evidence="2">Uncharacterized protein</fullName>
    </submittedName>
</protein>
<evidence type="ECO:0000256" key="1">
    <source>
        <dbReference type="SAM" id="MobiDB-lite"/>
    </source>
</evidence>
<feature type="region of interest" description="Disordered" evidence="1">
    <location>
        <begin position="387"/>
        <end position="406"/>
    </location>
</feature>
<organism evidence="2 3">
    <name type="scientific">Blattamonas nauphoetae</name>
    <dbReference type="NCBI Taxonomy" id="2049346"/>
    <lineage>
        <taxon>Eukaryota</taxon>
        <taxon>Metamonada</taxon>
        <taxon>Preaxostyla</taxon>
        <taxon>Oxymonadida</taxon>
        <taxon>Blattamonas</taxon>
    </lineage>
</organism>
<evidence type="ECO:0000313" key="3">
    <source>
        <dbReference type="Proteomes" id="UP001281761"/>
    </source>
</evidence>
<dbReference type="Proteomes" id="UP001281761">
    <property type="component" value="Unassembled WGS sequence"/>
</dbReference>
<comment type="caution">
    <text evidence="2">The sequence shown here is derived from an EMBL/GenBank/DDBJ whole genome shotgun (WGS) entry which is preliminary data.</text>
</comment>
<name>A0ABQ9XVE5_9EUKA</name>
<dbReference type="EMBL" id="JARBJD010000066">
    <property type="protein sequence ID" value="KAK2955455.1"/>
    <property type="molecule type" value="Genomic_DNA"/>
</dbReference>
<accession>A0ABQ9XVE5</accession>
<keyword evidence="3" id="KW-1185">Reference proteome</keyword>
<proteinExistence type="predicted"/>
<reference evidence="2 3" key="1">
    <citation type="journal article" date="2022" name="bioRxiv">
        <title>Genomics of Preaxostyla Flagellates Illuminates Evolutionary Transitions and the Path Towards Mitochondrial Loss.</title>
        <authorList>
            <person name="Novak L.V.F."/>
            <person name="Treitli S.C."/>
            <person name="Pyrih J."/>
            <person name="Halakuc P."/>
            <person name="Pipaliya S.V."/>
            <person name="Vacek V."/>
            <person name="Brzon O."/>
            <person name="Soukal P."/>
            <person name="Eme L."/>
            <person name="Dacks J.B."/>
            <person name="Karnkowska A."/>
            <person name="Elias M."/>
            <person name="Hampl V."/>
        </authorList>
    </citation>
    <scope>NUCLEOTIDE SEQUENCE [LARGE SCALE GENOMIC DNA]</scope>
    <source>
        <strain evidence="2">NAU3</strain>
        <tissue evidence="2">Gut</tissue>
    </source>
</reference>
<sequence>MQEPFLVFDPTTELSFDEKSRIYCSLVTLVKAEFPFDDALEDRAAQFLKSVTPRFGKFSLSTKLVTDLVPSSTGSPSGFVESIFTLLSSPHSTLVAATLSLLRTTTWNLSTQFQCRLVESDIITNALATVQPHTLPITGFEETHSYLIRIIDLFVDLASASSLRNLRVTTAAIDKSNHREMIFQKVVTPSSPFVTFLITNRNSIDGDFFESFMYLLNTFIKIAPFHLPTLEFVLVSPIVMAFSSCLSFVEDDNDLLMILTSINNSLPEWKKEGREVVQYGKRMMQALFSEGFENTLEQILIHETSEYSGFRLSVVSFLEPRHKQPSKISESKQLQTTLLVIIGLSLQIAVHSSPNDGMDSTTPLAQSELEWTAISFLCWIEGELHRSSTDPTKRTPATRLNSVDTH</sequence>
<gene>
    <name evidence="2" type="ORF">BLNAU_9502</name>
</gene>
<evidence type="ECO:0000313" key="2">
    <source>
        <dbReference type="EMBL" id="KAK2955455.1"/>
    </source>
</evidence>